<dbReference type="InterPro" id="IPR036770">
    <property type="entry name" value="Ankyrin_rpt-contain_sf"/>
</dbReference>
<proteinExistence type="predicted"/>
<dbReference type="InParanoid" id="A0A409YH24"/>
<dbReference type="GO" id="GO:0085020">
    <property type="term" value="P:protein K6-linked ubiquitination"/>
    <property type="evidence" value="ECO:0007669"/>
    <property type="project" value="TreeGrafter"/>
</dbReference>
<organism evidence="4 5">
    <name type="scientific">Panaeolus cyanescens</name>
    <dbReference type="NCBI Taxonomy" id="181874"/>
    <lineage>
        <taxon>Eukaryota</taxon>
        <taxon>Fungi</taxon>
        <taxon>Dikarya</taxon>
        <taxon>Basidiomycota</taxon>
        <taxon>Agaricomycotina</taxon>
        <taxon>Agaricomycetes</taxon>
        <taxon>Agaricomycetidae</taxon>
        <taxon>Agaricales</taxon>
        <taxon>Agaricineae</taxon>
        <taxon>Galeropsidaceae</taxon>
        <taxon>Panaeolus</taxon>
    </lineage>
</organism>
<comment type="caution">
    <text evidence="4">The sequence shown here is derived from an EMBL/GenBank/DDBJ whole genome shotgun (WGS) entry which is preliminary data.</text>
</comment>
<name>A0A409YH24_9AGAR</name>
<keyword evidence="2 3" id="KW-0040">ANK repeat</keyword>
<evidence type="ECO:0000256" key="2">
    <source>
        <dbReference type="ARBA" id="ARBA00023043"/>
    </source>
</evidence>
<evidence type="ECO:0000256" key="1">
    <source>
        <dbReference type="ARBA" id="ARBA00022737"/>
    </source>
</evidence>
<dbReference type="PANTHER" id="PTHR24171">
    <property type="entry name" value="ANKYRIN REPEAT DOMAIN-CONTAINING PROTEIN 39-RELATED"/>
    <property type="match status" value="1"/>
</dbReference>
<dbReference type="OrthoDB" id="194358at2759"/>
<accession>A0A409YH24</accession>
<dbReference type="PROSITE" id="PS50088">
    <property type="entry name" value="ANK_REPEAT"/>
    <property type="match status" value="1"/>
</dbReference>
<evidence type="ECO:0000313" key="4">
    <source>
        <dbReference type="EMBL" id="PPR02309.1"/>
    </source>
</evidence>
<dbReference type="PANTHER" id="PTHR24171:SF8">
    <property type="entry name" value="BRCA1-ASSOCIATED RING DOMAIN PROTEIN 1"/>
    <property type="match status" value="1"/>
</dbReference>
<sequence>MEETPNPPHAFSPRLRFVDSSDIFWDEWRGTGLTGTAYFAARNDKVPLIVAAQKNDLQTVQHLLASEEKIKLDEVGLEGESALHMAAALGYLPVVEALIVAGANTSLQDIEGSTPLIHCARFCPPEKSVDIAKALIAGGASPLEAASYDLAPVPVLGYAIQSFNLPLTQYLTPLTPLDYPTDLPNNRYIVTEALGAASRSHNGVVILKYLLEQGLPVQTTDLCRCTDVGLTDTETSFEVLHRHFVQAQQISTEELSSLTPSILHATRGAGKQLVPAFRALVESYSVNPNHRDVAIAVLSLGQLDLLQTAINSGLQLGTVLSVDEVRQIVNGRGRGKDFLQLIRDQMGLPQP</sequence>
<feature type="repeat" description="ANK" evidence="3">
    <location>
        <begin position="78"/>
        <end position="110"/>
    </location>
</feature>
<gene>
    <name evidence="4" type="ORF">CVT24_011647</name>
</gene>
<dbReference type="EMBL" id="NHTK01001177">
    <property type="protein sequence ID" value="PPR02309.1"/>
    <property type="molecule type" value="Genomic_DNA"/>
</dbReference>
<reference evidence="4 5" key="1">
    <citation type="journal article" date="2018" name="Evol. Lett.">
        <title>Horizontal gene cluster transfer increased hallucinogenic mushroom diversity.</title>
        <authorList>
            <person name="Reynolds H.T."/>
            <person name="Vijayakumar V."/>
            <person name="Gluck-Thaler E."/>
            <person name="Korotkin H.B."/>
            <person name="Matheny P.B."/>
            <person name="Slot J.C."/>
        </authorList>
    </citation>
    <scope>NUCLEOTIDE SEQUENCE [LARGE SCALE GENOMIC DNA]</scope>
    <source>
        <strain evidence="4 5">2629</strain>
    </source>
</reference>
<dbReference type="SMART" id="SM00248">
    <property type="entry name" value="ANK"/>
    <property type="match status" value="3"/>
</dbReference>
<dbReference type="Pfam" id="PF12796">
    <property type="entry name" value="Ank_2"/>
    <property type="match status" value="1"/>
</dbReference>
<dbReference type="SUPFAM" id="SSF48403">
    <property type="entry name" value="Ankyrin repeat"/>
    <property type="match status" value="1"/>
</dbReference>
<dbReference type="PROSITE" id="PS50297">
    <property type="entry name" value="ANK_REP_REGION"/>
    <property type="match status" value="1"/>
</dbReference>
<dbReference type="STRING" id="181874.A0A409YH24"/>
<dbReference type="Gene3D" id="1.25.40.20">
    <property type="entry name" value="Ankyrin repeat-containing domain"/>
    <property type="match status" value="1"/>
</dbReference>
<evidence type="ECO:0000256" key="3">
    <source>
        <dbReference type="PROSITE-ProRule" id="PRU00023"/>
    </source>
</evidence>
<dbReference type="GO" id="GO:0004842">
    <property type="term" value="F:ubiquitin-protein transferase activity"/>
    <property type="evidence" value="ECO:0007669"/>
    <property type="project" value="TreeGrafter"/>
</dbReference>
<dbReference type="Proteomes" id="UP000284842">
    <property type="component" value="Unassembled WGS sequence"/>
</dbReference>
<keyword evidence="1" id="KW-0677">Repeat</keyword>
<dbReference type="InterPro" id="IPR002110">
    <property type="entry name" value="Ankyrin_rpt"/>
</dbReference>
<protein>
    <submittedName>
        <fullName evidence="4">Uncharacterized protein</fullName>
    </submittedName>
</protein>
<keyword evidence="5" id="KW-1185">Reference proteome</keyword>
<evidence type="ECO:0000313" key="5">
    <source>
        <dbReference type="Proteomes" id="UP000284842"/>
    </source>
</evidence>
<dbReference type="AlphaFoldDB" id="A0A409YH24"/>